<dbReference type="Gene3D" id="3.90.550.10">
    <property type="entry name" value="Spore Coat Polysaccharide Biosynthesis Protein SpsA, Chain A"/>
    <property type="match status" value="1"/>
</dbReference>
<keyword evidence="1" id="KW-0812">Transmembrane</keyword>
<dbReference type="GO" id="GO:0016757">
    <property type="term" value="F:glycosyltransferase activity"/>
    <property type="evidence" value="ECO:0007669"/>
    <property type="project" value="UniProtKB-KW"/>
</dbReference>
<evidence type="ECO:0000256" key="1">
    <source>
        <dbReference type="SAM" id="Phobius"/>
    </source>
</evidence>
<dbReference type="PANTHER" id="PTHR43685">
    <property type="entry name" value="GLYCOSYLTRANSFERASE"/>
    <property type="match status" value="1"/>
</dbReference>
<sequence length="280" mass="32101">MKFSLILTTINRTDEIEKFIESLLIQEYSNYELIIVDQNDDDRLLNIVNYFKNKIELKYVKSLKGLSIGRNIGIKYASGEIIAFPDDDCWYDNNLLEKVYRFFYNNPKYDGLTGLPVDEFGRASIGRFDQSSGDVNQRNVWARGISYTIFVKINVINKVGTFDEKLGVGANTLWGSGEETDFLLNALKLGKKIYYEHKITVHHPNPTKTYNANVIKKAFNYGAGMGRVLKKHNYSIHYVLYILLKPFIGTLLSLLMGKIGKSKYHFSVFKGRLIGWMSNG</sequence>
<gene>
    <name evidence="3" type="ORF">ACFSTF_02425</name>
</gene>
<dbReference type="PANTHER" id="PTHR43685:SF2">
    <property type="entry name" value="GLYCOSYLTRANSFERASE 2-LIKE DOMAIN-CONTAINING PROTEIN"/>
    <property type="match status" value="1"/>
</dbReference>
<dbReference type="EMBL" id="JBHUMR010000007">
    <property type="protein sequence ID" value="MFD2616166.1"/>
    <property type="molecule type" value="Genomic_DNA"/>
</dbReference>
<proteinExistence type="predicted"/>
<dbReference type="InterPro" id="IPR050834">
    <property type="entry name" value="Glycosyltransf_2"/>
</dbReference>
<evidence type="ECO:0000259" key="2">
    <source>
        <dbReference type="Pfam" id="PF00535"/>
    </source>
</evidence>
<dbReference type="InterPro" id="IPR029044">
    <property type="entry name" value="Nucleotide-diphossugar_trans"/>
</dbReference>
<dbReference type="SUPFAM" id="SSF53448">
    <property type="entry name" value="Nucleotide-diphospho-sugar transferases"/>
    <property type="match status" value="1"/>
</dbReference>
<evidence type="ECO:0000313" key="4">
    <source>
        <dbReference type="Proteomes" id="UP001597458"/>
    </source>
</evidence>
<keyword evidence="3" id="KW-0328">Glycosyltransferase</keyword>
<dbReference type="Proteomes" id="UP001597458">
    <property type="component" value="Unassembled WGS sequence"/>
</dbReference>
<keyword evidence="1" id="KW-1133">Transmembrane helix</keyword>
<evidence type="ECO:0000313" key="3">
    <source>
        <dbReference type="EMBL" id="MFD2616166.1"/>
    </source>
</evidence>
<accession>A0ABW5PLL0</accession>
<dbReference type="RefSeq" id="WP_141189611.1">
    <property type="nucleotide sequence ID" value="NZ_JBHUMR010000007.1"/>
</dbReference>
<keyword evidence="1" id="KW-0472">Membrane</keyword>
<protein>
    <submittedName>
        <fullName evidence="3">Glycosyltransferase family 2 protein</fullName>
        <ecNumber evidence="3">2.4.-.-</ecNumber>
    </submittedName>
</protein>
<reference evidence="4" key="1">
    <citation type="journal article" date="2019" name="Int. J. Syst. Evol. Microbiol.">
        <title>The Global Catalogue of Microorganisms (GCM) 10K type strain sequencing project: providing services to taxonomists for standard genome sequencing and annotation.</title>
        <authorList>
            <consortium name="The Broad Institute Genomics Platform"/>
            <consortium name="The Broad Institute Genome Sequencing Center for Infectious Disease"/>
            <person name="Wu L."/>
            <person name="Ma J."/>
        </authorList>
    </citation>
    <scope>NUCLEOTIDE SEQUENCE [LARGE SCALE GENOMIC DNA]</scope>
    <source>
        <strain evidence="4">TISTR 2241</strain>
    </source>
</reference>
<dbReference type="EC" id="2.4.-.-" evidence="3"/>
<dbReference type="Pfam" id="PF00535">
    <property type="entry name" value="Glycos_transf_2"/>
    <property type="match status" value="1"/>
</dbReference>
<keyword evidence="4" id="KW-1185">Reference proteome</keyword>
<keyword evidence="3" id="KW-0808">Transferase</keyword>
<dbReference type="InterPro" id="IPR001173">
    <property type="entry name" value="Glyco_trans_2-like"/>
</dbReference>
<feature type="domain" description="Glycosyltransferase 2-like" evidence="2">
    <location>
        <begin position="4"/>
        <end position="108"/>
    </location>
</feature>
<comment type="caution">
    <text evidence="3">The sequence shown here is derived from an EMBL/GenBank/DDBJ whole genome shotgun (WGS) entry which is preliminary data.</text>
</comment>
<feature type="transmembrane region" description="Helical" evidence="1">
    <location>
        <begin position="238"/>
        <end position="257"/>
    </location>
</feature>
<name>A0ABW5PLL0_9BACI</name>
<organism evidence="3 4">
    <name type="scientific">Terrilactibacillus laevilacticus</name>
    <dbReference type="NCBI Taxonomy" id="1380157"/>
    <lineage>
        <taxon>Bacteria</taxon>
        <taxon>Bacillati</taxon>
        <taxon>Bacillota</taxon>
        <taxon>Bacilli</taxon>
        <taxon>Bacillales</taxon>
        <taxon>Bacillaceae</taxon>
        <taxon>Terrilactibacillus</taxon>
    </lineage>
</organism>